<reference evidence="2 3" key="1">
    <citation type="submission" date="2022-11" db="EMBL/GenBank/DDBJ databases">
        <title>Minimal conservation of predation-associated metabolite biosynthetic gene clusters underscores biosynthetic potential of Myxococcota including descriptions for ten novel species: Archangium lansinium sp. nov., Myxococcus landrumus sp. nov., Nannocystis bai.</title>
        <authorList>
            <person name="Ahearne A."/>
            <person name="Stevens C."/>
            <person name="Phillips K."/>
        </authorList>
    </citation>
    <scope>NUCLEOTIDE SEQUENCE [LARGE SCALE GENOMIC DNA]</scope>
    <source>
        <strain evidence="2 3">MIWBW</strain>
    </source>
</reference>
<name>A0ABT4A2A1_9BACT</name>
<dbReference type="RefSeq" id="WP_267534675.1">
    <property type="nucleotide sequence ID" value="NZ_JAPNKA010000001.1"/>
</dbReference>
<sequence>MSFGRLCMTGLALLVWAGCSHTPGASQGPGANPASAPRTEHVYLLPLEETLLEAQTLLQERRLVLEPFEGDPHRLISSWVQHAPDSVLRTRERYLLVGIQVAPKQSVVRVFRLTDVSIPGGTAEVASYSEVKIHPDKIEMDPFTYGLEEPRTLLRGTRDEAIEQELTRRLESRPSIEIVGDRAPESPLTPRRDENFYLQGWKEPARVSLCENWLRDAKELLRPGQTVLVGEQLGTREVPALVGDLACQAAAAGLAVTLGISMPKNEQSRLNTYLASRGAPADQDMLLDGDFWRRPYQDGRSSRAMLMLVDQVRALRAQGLLINLVAYDTDDSHGSQRDNVLAQYWLKRRAEHPDEFILVLAGNAHVTTLKGAPWDKDYSPMGWHLAQADPTLKALDLSHLPGFRWACNFNAQGQLDCRVYRIAHTQWLPSITLVTPFLHLFPHLNGKGYHGVIYTTRLTPSLPATAPISKPK</sequence>
<accession>A0ABT4A2A1</accession>
<gene>
    <name evidence="2" type="ORF">OV287_14890</name>
</gene>
<proteinExistence type="predicted"/>
<dbReference type="EMBL" id="JAPNKA010000001">
    <property type="protein sequence ID" value="MCY1075760.1"/>
    <property type="molecule type" value="Genomic_DNA"/>
</dbReference>
<protein>
    <recommendedName>
        <fullName evidence="4">Erythromycin esterase</fullName>
    </recommendedName>
</protein>
<evidence type="ECO:0008006" key="4">
    <source>
        <dbReference type="Google" id="ProtNLM"/>
    </source>
</evidence>
<evidence type="ECO:0000313" key="2">
    <source>
        <dbReference type="EMBL" id="MCY1075760.1"/>
    </source>
</evidence>
<keyword evidence="3" id="KW-1185">Reference proteome</keyword>
<keyword evidence="1" id="KW-0732">Signal</keyword>
<feature type="signal peptide" evidence="1">
    <location>
        <begin position="1"/>
        <end position="17"/>
    </location>
</feature>
<feature type="chain" id="PRO_5046703968" description="Erythromycin esterase" evidence="1">
    <location>
        <begin position="18"/>
        <end position="472"/>
    </location>
</feature>
<dbReference type="PROSITE" id="PS51257">
    <property type="entry name" value="PROKAR_LIPOPROTEIN"/>
    <property type="match status" value="1"/>
</dbReference>
<evidence type="ECO:0000256" key="1">
    <source>
        <dbReference type="SAM" id="SignalP"/>
    </source>
</evidence>
<evidence type="ECO:0000313" key="3">
    <source>
        <dbReference type="Proteomes" id="UP001207654"/>
    </source>
</evidence>
<dbReference type="SUPFAM" id="SSF159501">
    <property type="entry name" value="EreA/ChaN-like"/>
    <property type="match status" value="1"/>
</dbReference>
<comment type="caution">
    <text evidence="2">The sequence shown here is derived from an EMBL/GenBank/DDBJ whole genome shotgun (WGS) entry which is preliminary data.</text>
</comment>
<dbReference type="Proteomes" id="UP001207654">
    <property type="component" value="Unassembled WGS sequence"/>
</dbReference>
<organism evidence="2 3">
    <name type="scientific">Archangium lansingense</name>
    <dbReference type="NCBI Taxonomy" id="2995310"/>
    <lineage>
        <taxon>Bacteria</taxon>
        <taxon>Pseudomonadati</taxon>
        <taxon>Myxococcota</taxon>
        <taxon>Myxococcia</taxon>
        <taxon>Myxococcales</taxon>
        <taxon>Cystobacterineae</taxon>
        <taxon>Archangiaceae</taxon>
        <taxon>Archangium</taxon>
    </lineage>
</organism>